<name>A0A816TZL1_BRANA</name>
<sequence>MYCNLSILIQNHWPIRYCDLGFVTHHKWLIICLFLWLNLPSLCEGKLLRLCAVSQDVLVASVSSSLLILVLQKESPWRKHHRWPHGTKIIKPSFNFIFLHIKLSGNNHFYRLRQRRLCLEMIRLFDYQ</sequence>
<evidence type="ECO:0000313" key="1">
    <source>
        <dbReference type="EMBL" id="CAF2105802.1"/>
    </source>
</evidence>
<gene>
    <name evidence="1" type="ORF">DARMORV10_C08P03820.1</name>
</gene>
<accession>A0A816TZL1</accession>
<protein>
    <submittedName>
        <fullName evidence="1">(rape) hypothetical protein</fullName>
    </submittedName>
</protein>
<proteinExistence type="predicted"/>
<reference evidence="1" key="1">
    <citation type="submission" date="2021-01" db="EMBL/GenBank/DDBJ databases">
        <authorList>
            <consortium name="Genoscope - CEA"/>
            <person name="William W."/>
        </authorList>
    </citation>
    <scope>NUCLEOTIDE SEQUENCE</scope>
</reference>
<dbReference type="AlphaFoldDB" id="A0A816TZL1"/>
<dbReference type="Proteomes" id="UP001295469">
    <property type="component" value="Chromosome C08"/>
</dbReference>
<dbReference type="EMBL" id="HG994372">
    <property type="protein sequence ID" value="CAF2105802.1"/>
    <property type="molecule type" value="Genomic_DNA"/>
</dbReference>
<organism evidence="1">
    <name type="scientific">Brassica napus</name>
    <name type="common">Rape</name>
    <dbReference type="NCBI Taxonomy" id="3708"/>
    <lineage>
        <taxon>Eukaryota</taxon>
        <taxon>Viridiplantae</taxon>
        <taxon>Streptophyta</taxon>
        <taxon>Embryophyta</taxon>
        <taxon>Tracheophyta</taxon>
        <taxon>Spermatophyta</taxon>
        <taxon>Magnoliopsida</taxon>
        <taxon>eudicotyledons</taxon>
        <taxon>Gunneridae</taxon>
        <taxon>Pentapetalae</taxon>
        <taxon>rosids</taxon>
        <taxon>malvids</taxon>
        <taxon>Brassicales</taxon>
        <taxon>Brassicaceae</taxon>
        <taxon>Brassiceae</taxon>
        <taxon>Brassica</taxon>
    </lineage>
</organism>